<dbReference type="Gene3D" id="1.10.10.1940">
    <property type="match status" value="2"/>
</dbReference>
<gene>
    <name evidence="4" type="primary">WBGene00116711</name>
</gene>
<feature type="signal peptide" evidence="3">
    <location>
        <begin position="1"/>
        <end position="21"/>
    </location>
</feature>
<feature type="disulfide bond" evidence="1">
    <location>
        <begin position="325"/>
        <end position="338"/>
    </location>
</feature>
<proteinExistence type="predicted"/>
<evidence type="ECO:0000256" key="1">
    <source>
        <dbReference type="PROSITE-ProRule" id="PRU01005"/>
    </source>
</evidence>
<reference evidence="5" key="1">
    <citation type="journal article" date="2008" name="Nat. Genet.">
        <title>The Pristionchus pacificus genome provides a unique perspective on nematode lifestyle and parasitism.</title>
        <authorList>
            <person name="Dieterich C."/>
            <person name="Clifton S.W."/>
            <person name="Schuster L.N."/>
            <person name="Chinwalla A."/>
            <person name="Delehaunty K."/>
            <person name="Dinkelacker I."/>
            <person name="Fulton L."/>
            <person name="Fulton R."/>
            <person name="Godfrey J."/>
            <person name="Minx P."/>
            <person name="Mitreva M."/>
            <person name="Roeseler W."/>
            <person name="Tian H."/>
            <person name="Witte H."/>
            <person name="Yang S.P."/>
            <person name="Wilson R.K."/>
            <person name="Sommer R.J."/>
        </authorList>
    </citation>
    <scope>NUCLEOTIDE SEQUENCE [LARGE SCALE GENOMIC DNA]</scope>
    <source>
        <strain evidence="5">PS312</strain>
    </source>
</reference>
<dbReference type="InterPro" id="IPR003582">
    <property type="entry name" value="ShKT_dom"/>
</dbReference>
<dbReference type="PANTHER" id="PTHR21724">
    <property type="entry name" value="SHKT DOMAIN-CONTAINING PROTEIN"/>
    <property type="match status" value="1"/>
</dbReference>
<accession>A0A8R1YM20</accession>
<feature type="compositionally biased region" description="Low complexity" evidence="2">
    <location>
        <begin position="448"/>
        <end position="538"/>
    </location>
</feature>
<dbReference type="AlphaFoldDB" id="A0A2A6BIF9"/>
<feature type="region of interest" description="Disordered" evidence="2">
    <location>
        <begin position="56"/>
        <end position="175"/>
    </location>
</feature>
<dbReference type="PROSITE" id="PS51670">
    <property type="entry name" value="SHKT"/>
    <property type="match status" value="4"/>
</dbReference>
<dbReference type="GO" id="GO:0045087">
    <property type="term" value="P:innate immune response"/>
    <property type="evidence" value="ECO:0000318"/>
    <property type="project" value="GO_Central"/>
</dbReference>
<sequence length="1143" mass="123991">FQKNMLLRVFAIIALLSITRADDFSTTTEVPFSTTDAAENVFSTTEAPLSTADNEFTTVESHSTTEKPLTTTEEELTTTEKSLTTTGIDFSTTAADENSFSTTEESLATTEKLLTTTEEPLTTTEKLLSTTEESQSTTEEQFSTTEKPLTTTAEQLTTTEKSHTTTEEVLTTTEKPLTTTAQLTTTEEPLTTAQEVFSTAAPLANPCAGRQQTGCDDVITSCPLVFVPGADGSPSQKCFDTEDGDYSMTPFCRKTCKLCCKEPKFDCDDAPISGVTCPNTQENCNAFGDLSFEHCRSSCGWCALDAKPCVDLITTCANLKAAGLCSEQEVSSQCEKTCHLCKVPGCDDSTERCDVWARNGFCDDPFYTADKGDYCQRSFLVNGKPCPETDDCNDVFASCGTLFPVGNDGSPHAHCTEPNGDSAAVPFCLNTCQLCCPDEVFTTSTTVLTTSEEPTTTEAPLTSTEQLTTTEEPLATTEAPLTTTELLTTTEEPLTTTAEPLTTTEEPPTTTEKPLTTTEQLTTTEKALTTTEEALTTSHEAEEPFSTAQPLPNPCAARQLTGCDDAITSCPVVFPAGPGGAPNQKCFDSEDGDFSMTPFCRKTCQLCCQEPKFNCNDDPIPGITCSTTEDDCNVFGDISWDHCRSSCGWCDRSAKPCVDLINNCADYKAADLCSEPEVMSQCERSCHVCAVPGCVDSTDRCDVWTKNGFCKDPFYAADRFTMLLRLLTVAAFLSASLALENPCKGKQTTGCVDQVTSCEKVFPVTAGVPSDKCFNKADGDYAMTPLCRATCQTCCLDPAYNCNDDPIPGLTCATTEQDCNQFGDINWEHCRSSCGWCALESKPCHDMVTNCADFKKADVDLCSNPEVSVQCELTCGVCVSPECNDNSERCPIWFANGFCEDTFYTDVKADYCKKTCDFLTPSFLPLLRSNPQLPFNLTIFTMLLRLATVAALLSATLALDNPCKDKMRYGCKDQISSCAQVFPNNGAAPSDKCFDTTDGDYPMTSLCRFTCQTCCLEPQFNCDDAPLKDIDCPGDEASCLLFSDINWEHCRSTCGWCALASKPCIDMAKNCADFKNAPGDLCSNPEVSVQCEMTCGVCISPDCTDNSSRCPVWFANDFCKDPFYTDVKADYCKKTCNLCGPGH</sequence>
<accession>A0A2A6BIF9</accession>
<feature type="chain" id="PRO_5043467135" evidence="3">
    <location>
        <begin position="22"/>
        <end position="1143"/>
    </location>
</feature>
<protein>
    <submittedName>
        <fullName evidence="4">ShK domain-containing protein</fullName>
    </submittedName>
</protein>
<dbReference type="EnsemblMetazoa" id="PPA27157.1">
    <property type="protein sequence ID" value="PPA27157.1"/>
    <property type="gene ID" value="WBGene00116711"/>
</dbReference>
<feature type="region of interest" description="Disordered" evidence="2">
    <location>
        <begin position="448"/>
        <end position="551"/>
    </location>
</feature>
<evidence type="ECO:0000313" key="4">
    <source>
        <dbReference type="EnsemblMetazoa" id="PPA27157.1"/>
    </source>
</evidence>
<feature type="disulfide bond" evidence="1">
    <location>
        <begin position="316"/>
        <end position="334"/>
    </location>
</feature>
<keyword evidence="3" id="KW-0732">Signal</keyword>
<feature type="compositionally biased region" description="Polar residues" evidence="2">
    <location>
        <begin position="87"/>
        <end position="98"/>
    </location>
</feature>
<evidence type="ECO:0000313" key="5">
    <source>
        <dbReference type="Proteomes" id="UP000005239"/>
    </source>
</evidence>
<feature type="compositionally biased region" description="Low complexity" evidence="2">
    <location>
        <begin position="99"/>
        <end position="159"/>
    </location>
</feature>
<dbReference type="Proteomes" id="UP000005239">
    <property type="component" value="Unassembled WGS sequence"/>
</dbReference>
<organism evidence="4 5">
    <name type="scientific">Pristionchus pacificus</name>
    <name type="common">Parasitic nematode worm</name>
    <dbReference type="NCBI Taxonomy" id="54126"/>
    <lineage>
        <taxon>Eukaryota</taxon>
        <taxon>Metazoa</taxon>
        <taxon>Ecdysozoa</taxon>
        <taxon>Nematoda</taxon>
        <taxon>Chromadorea</taxon>
        <taxon>Rhabditida</taxon>
        <taxon>Rhabditina</taxon>
        <taxon>Diplogasteromorpha</taxon>
        <taxon>Diplogasteroidea</taxon>
        <taxon>Neodiplogasteridae</taxon>
        <taxon>Pristionchus</taxon>
    </lineage>
</organism>
<dbReference type="Pfam" id="PF01549">
    <property type="entry name" value="ShK"/>
    <property type="match status" value="8"/>
</dbReference>
<dbReference type="PANTHER" id="PTHR21724:SF108">
    <property type="entry name" value="SHKT DOMAIN-CONTAINING PROTEIN"/>
    <property type="match status" value="1"/>
</dbReference>
<keyword evidence="5" id="KW-1185">Reference proteome</keyword>
<evidence type="ECO:0000256" key="2">
    <source>
        <dbReference type="SAM" id="MobiDB-lite"/>
    </source>
</evidence>
<keyword evidence="1" id="KW-1015">Disulfide bond</keyword>
<feature type="disulfide bond" evidence="1">
    <location>
        <begin position="673"/>
        <end position="686"/>
    </location>
</feature>
<dbReference type="SMART" id="SM00254">
    <property type="entry name" value="ShKT"/>
    <property type="match status" value="16"/>
</dbReference>
<comment type="caution">
    <text evidence="1">Lacks conserved residue(s) required for the propagation of feature annotation.</text>
</comment>
<evidence type="ECO:0000256" key="3">
    <source>
        <dbReference type="SAM" id="SignalP"/>
    </source>
</evidence>
<feature type="disulfide bond" evidence="1">
    <location>
        <begin position="664"/>
        <end position="682"/>
    </location>
</feature>
<reference evidence="4" key="2">
    <citation type="submission" date="2022-06" db="UniProtKB">
        <authorList>
            <consortium name="EnsemblMetazoa"/>
        </authorList>
    </citation>
    <scope>IDENTIFICATION</scope>
    <source>
        <strain evidence="4">PS312</strain>
    </source>
</reference>
<name>A0A2A6BIF9_PRIPA</name>